<dbReference type="Pfam" id="PF18501">
    <property type="entry name" value="REC1"/>
    <property type="match status" value="1"/>
</dbReference>
<dbReference type="RefSeq" id="WP_326926364.1">
    <property type="nucleotide sequence ID" value="NZ_CP123443.1"/>
</dbReference>
<reference evidence="7 8" key="1">
    <citation type="submission" date="2023-04" db="EMBL/GenBank/DDBJ databases">
        <title>Spirochaete genome identified in red abalone sample constitutes a novel genus.</title>
        <authorList>
            <person name="Sharma S.P."/>
            <person name="Purcell C.M."/>
            <person name="Hyde J.R."/>
            <person name="Severin A.J."/>
        </authorList>
    </citation>
    <scope>NUCLEOTIDE SEQUENCE [LARGE SCALE GENOMIC DNA]</scope>
    <source>
        <strain evidence="7 8">SP-2023</strain>
    </source>
</reference>
<evidence type="ECO:0000259" key="5">
    <source>
        <dbReference type="Pfam" id="PF21918"/>
    </source>
</evidence>
<dbReference type="InterPro" id="IPR027620">
    <property type="entry name" value="Cas12a"/>
</dbReference>
<evidence type="ECO:0000313" key="7">
    <source>
        <dbReference type="EMBL" id="WGK68194.1"/>
    </source>
</evidence>
<dbReference type="EMBL" id="CP123443">
    <property type="protein sequence ID" value="WGK68194.1"/>
    <property type="molecule type" value="Genomic_DNA"/>
</dbReference>
<evidence type="ECO:0000313" key="8">
    <source>
        <dbReference type="Proteomes" id="UP001228690"/>
    </source>
</evidence>
<dbReference type="Proteomes" id="UP001228690">
    <property type="component" value="Chromosome"/>
</dbReference>
<accession>A0ABY8MDZ0</accession>
<organism evidence="7 8">
    <name type="scientific">Candidatus Haliotispira prima</name>
    <dbReference type="NCBI Taxonomy" id="3034016"/>
    <lineage>
        <taxon>Bacteria</taxon>
        <taxon>Pseudomonadati</taxon>
        <taxon>Spirochaetota</taxon>
        <taxon>Spirochaetia</taxon>
        <taxon>Spirochaetales</taxon>
        <taxon>Spirochaetaceae</taxon>
        <taxon>Candidatus Haliotispira</taxon>
    </lineage>
</organism>
<dbReference type="InterPro" id="IPR053993">
    <property type="entry name" value="Cas12a_PI"/>
</dbReference>
<dbReference type="Pfam" id="PF18510">
    <property type="entry name" value="NUC"/>
    <property type="match status" value="1"/>
</dbReference>
<feature type="region of interest" description="Disordered" evidence="1">
    <location>
        <begin position="473"/>
        <end position="496"/>
    </location>
</feature>
<evidence type="ECO:0000259" key="3">
    <source>
        <dbReference type="Pfam" id="PF18510"/>
    </source>
</evidence>
<dbReference type="Pfam" id="PF21918">
    <property type="entry name" value="cas_Cpf1_2nd"/>
    <property type="match status" value="1"/>
</dbReference>
<dbReference type="Pfam" id="PF22222">
    <property type="entry name" value="Cpf1_PI-like"/>
    <property type="match status" value="1"/>
</dbReference>
<dbReference type="InterPro" id="IPR040852">
    <property type="entry name" value="RuvC_1"/>
</dbReference>
<feature type="domain" description="Cas12a PI" evidence="6">
    <location>
        <begin position="702"/>
        <end position="801"/>
    </location>
</feature>
<dbReference type="InterPro" id="IPR040787">
    <property type="entry name" value="Cas12a_REC1"/>
</dbReference>
<feature type="domain" description="Cas12a nuclease" evidence="3">
    <location>
        <begin position="1113"/>
        <end position="1271"/>
    </location>
</feature>
<feature type="domain" description="Cas12a REC2" evidence="5">
    <location>
        <begin position="365"/>
        <end position="626"/>
    </location>
</feature>
<dbReference type="InterPro" id="IPR054116">
    <property type="entry name" value="Cas12a_REC2"/>
</dbReference>
<feature type="domain" description="Cas12a REC1" evidence="2">
    <location>
        <begin position="49"/>
        <end position="291"/>
    </location>
</feature>
<feature type="domain" description="Cas12a RuvC nuclease" evidence="4">
    <location>
        <begin position="923"/>
        <end position="1321"/>
    </location>
</feature>
<dbReference type="NCBIfam" id="TIGR04330">
    <property type="entry name" value="cas_Cpf1"/>
    <property type="match status" value="2"/>
</dbReference>
<evidence type="ECO:0000259" key="2">
    <source>
        <dbReference type="Pfam" id="PF18501"/>
    </source>
</evidence>
<protein>
    <submittedName>
        <fullName evidence="7">Type V CRISPR-associated protein Cas12a/Cpf1</fullName>
    </submittedName>
</protein>
<feature type="compositionally biased region" description="Basic and acidic residues" evidence="1">
    <location>
        <begin position="473"/>
        <end position="482"/>
    </location>
</feature>
<name>A0ABY8MDZ0_9SPIO</name>
<evidence type="ECO:0000259" key="6">
    <source>
        <dbReference type="Pfam" id="PF22222"/>
    </source>
</evidence>
<dbReference type="Pfam" id="PF18516">
    <property type="entry name" value="RuvC_1"/>
    <property type="match status" value="1"/>
</dbReference>
<proteinExistence type="predicted"/>
<sequence>MSSLFESFTNQYPIQKTLRWSLRPIGKTFENIKRNGLLSEDEERAEKYKQAKKIIDEYHKDFINNSLSQLAIPLEDLEEFKEAYQSVQKDNKDDSSKKELQKQQKKLRKLVEACFSDSKLFKRLFDKELIKEDLPNWLEKLEEKSIVLERLQKQGIEEPTKIIQDFNKWTTYFEGFHKNRKNVYTAEEHSTGIAYRLIHDNLPKFIDNLNNFQKAKELGVDFSEVEANFEIELNQVFNLGYFNRCLTQAGIDHYQLIRGGKSIAANRDQKRGVNQSINLHAQQLSREKAKAGDEDRKEITNKIKKVRSCQLSELYKQILSDRSSASFLFEEIESDSQLAKNILQTFSLNKKEQLIGQQEIQDETSVETKPFNLTEKLTEALSHLKEADCDKVYLKNSAALTAISKQIFGDWGLIKRALEYYAEHKLFPAKKETKKILDKREGWLKNTPYFSFNEIETALWCYFAQYKTEEPDSKDKEIDQKNADSPNTEQEERTSLKVQKEIAMNQPLIGYFTTGAESAFTTLLQAIKTHFSEAGELLQEYQDNETEKTNLRGEKEKVLQVKEYLDALMGLFHFVKPLYINFANKTEEKKAEALEKDNSFYAGFEECYAVLEQIIPLYNQTRNYLTKKPFNTEKYKLNFENPTLVKGWDKNREVANSCILFLKDHRYFLGVMDKKHNKVFEKNLLPGDGSNSYQKVDYKLLPGPSKMLPKVFFNDKNIGFYNPSEEIIRIRNRSSHTKGGTPQKGYNKIDFNIDDMRKMVDFFKESIAKHPEWRDFGFQFSATETYQDISAFYREVEHQGYKLTFKNVSEDYINQLVEEGKLYFFEIYSKDFSPNSKGRSNLQTLYWKALFDKDNLADVVYKLNGKAELFYRRASITYSDKIWQQGHHANDSAKKQDYPIIKDRRYAKDTFLFHVPITLGFKAEGINRFNDKVNGVLKNHPQVHILSIDRGERHLAYYTLIDQQGKIIKQASFNEINKKDYHKLLDEKEKAREEARESWGTIQRIKDLKAGYLSLVVHEIVKLMITHNAIVVFEDLNFGFKRGRFKIEKQIYQKLEKMLIDKLNYLVLKDKKAGEPGHVMKGLQLTDEFTSFKKLGKQTGCIFYVPAYHTSKICPTTGFVNVLYPRYETTEKAKSYFEKFNEIRYNGKYFEFDCTLSQFTTKAEGSTDHWVICAHGTRLENQRMKDTNSWKTEEIDLTKEFIRLFEGSGIDYRQGDLRSRIAEQSNSTFFKALMRLLRLTLQMRNSRTGTDEDWMVSPVKDANGEFFDSRKAGDNLPKDADANGAYHIGLKGLLMLKKLNSAKADLKITNKDWYQFAQDKKKIRGGLSHE</sequence>
<gene>
    <name evidence="7" type="primary">cas12a</name>
    <name evidence="7" type="ORF">P0082_06825</name>
</gene>
<evidence type="ECO:0000259" key="4">
    <source>
        <dbReference type="Pfam" id="PF18516"/>
    </source>
</evidence>
<keyword evidence="8" id="KW-1185">Reference proteome</keyword>
<dbReference type="InterPro" id="IPR040882">
    <property type="entry name" value="Cas12a_NUC"/>
</dbReference>
<evidence type="ECO:0000256" key="1">
    <source>
        <dbReference type="SAM" id="MobiDB-lite"/>
    </source>
</evidence>